<dbReference type="PANTHER" id="PTHR42985">
    <property type="entry name" value="SODIUM-COUPLED MONOCARBOXYLATE TRANSPORTER"/>
    <property type="match status" value="1"/>
</dbReference>
<comment type="similarity">
    <text evidence="2 11">Belongs to the sodium:solute symporter (SSF) (TC 2.A.21) family.</text>
</comment>
<evidence type="ECO:0000256" key="2">
    <source>
        <dbReference type="ARBA" id="ARBA00006434"/>
    </source>
</evidence>
<dbReference type="EMBL" id="NWBU01000016">
    <property type="protein sequence ID" value="PTQ08227.1"/>
    <property type="molecule type" value="Genomic_DNA"/>
</dbReference>
<evidence type="ECO:0000313" key="14">
    <source>
        <dbReference type="Proteomes" id="UP000244162"/>
    </source>
</evidence>
<feature type="transmembrane region" description="Helical" evidence="12">
    <location>
        <begin position="430"/>
        <end position="451"/>
    </location>
</feature>
<evidence type="ECO:0000256" key="12">
    <source>
        <dbReference type="SAM" id="Phobius"/>
    </source>
</evidence>
<evidence type="ECO:0000256" key="5">
    <source>
        <dbReference type="ARBA" id="ARBA00022692"/>
    </source>
</evidence>
<keyword evidence="5 12" id="KW-0812">Transmembrane</keyword>
<dbReference type="InterPro" id="IPR001734">
    <property type="entry name" value="Na/solute_symporter"/>
</dbReference>
<keyword evidence="4" id="KW-1003">Cell membrane</keyword>
<feature type="transmembrane region" description="Helical" evidence="12">
    <location>
        <begin position="133"/>
        <end position="153"/>
    </location>
</feature>
<keyword evidence="3" id="KW-0813">Transport</keyword>
<dbReference type="GO" id="GO:0015293">
    <property type="term" value="F:symporter activity"/>
    <property type="evidence" value="ECO:0007669"/>
    <property type="project" value="TreeGrafter"/>
</dbReference>
<feature type="transmembrane region" description="Helical" evidence="12">
    <location>
        <begin position="159"/>
        <end position="179"/>
    </location>
</feature>
<feature type="transmembrane region" description="Helical" evidence="12">
    <location>
        <begin position="399"/>
        <end position="418"/>
    </location>
</feature>
<dbReference type="Pfam" id="PF00474">
    <property type="entry name" value="SSF"/>
    <property type="match status" value="1"/>
</dbReference>
<name>A0A2T5FUN0_9SPHN</name>
<gene>
    <name evidence="13" type="ORF">CLG96_16145</name>
</gene>
<sequence>MTLPFALLDWIVVGAYILVLIAGGMIFTPRKTQDARDYFLASGQVPPWLAAISVLSATQSAATFLGGPDYGYRGDYTYLSGNIGGLMGAIFVARVLIPRFYALGATTVYELLDGRFGRPAMRAAGGMFLIGRVLAGGARVYLAAIAISMVMFSNISPQGIFLASAGVLFASFAFTFVGGLKSILWNDLIQFLIYVGAALAILLFLWSSIPASTGEILHALASTPEGSNKLRLINFSTDLSEPFSILAIMTGVFLLYIANSGLDQDTTQRLLACKDARDGARGLYISVLATIPVIWIFISIGLLLYIFYERPDLMQRGTMAGGAPSFKGEEITVFMRYILTELPAGLRGLVTIGVIAAAVATTNSALNAMSSVLVQDFYRPWRATRGPVDERHFVQAGRVGMGLMGLAMFAMAVLSFYWQRYSSMPLLEFALAVMTFAYAGLLGVYFTALFTKRGSSRSVYAALIAGFVTIFMLQPYIAGFVGLPAGLRGLSFPWQLCIGTAISTLVCLAGSPVKAAGTHETPAAPALPHAAAVAD</sequence>
<evidence type="ECO:0000256" key="10">
    <source>
        <dbReference type="ARBA" id="ARBA00023201"/>
    </source>
</evidence>
<feature type="transmembrane region" description="Helical" evidence="12">
    <location>
        <begin position="458"/>
        <end position="477"/>
    </location>
</feature>
<dbReference type="PANTHER" id="PTHR42985:SF47">
    <property type="entry name" value="INTEGRAL MEMBRANE TRANSPORT PROTEIN"/>
    <property type="match status" value="1"/>
</dbReference>
<evidence type="ECO:0000256" key="7">
    <source>
        <dbReference type="ARBA" id="ARBA00023053"/>
    </source>
</evidence>
<feature type="transmembrane region" description="Helical" evidence="12">
    <location>
        <begin position="86"/>
        <end position="112"/>
    </location>
</feature>
<feature type="transmembrane region" description="Helical" evidence="12">
    <location>
        <begin position="243"/>
        <end position="262"/>
    </location>
</feature>
<dbReference type="RefSeq" id="WP_107969462.1">
    <property type="nucleotide sequence ID" value="NZ_NWBU01000016.1"/>
</dbReference>
<evidence type="ECO:0000256" key="4">
    <source>
        <dbReference type="ARBA" id="ARBA00022475"/>
    </source>
</evidence>
<evidence type="ECO:0000313" key="13">
    <source>
        <dbReference type="EMBL" id="PTQ08227.1"/>
    </source>
</evidence>
<feature type="transmembrane region" description="Helical" evidence="12">
    <location>
        <begin position="48"/>
        <end position="66"/>
    </location>
</feature>
<dbReference type="Gene3D" id="1.20.1730.10">
    <property type="entry name" value="Sodium/glucose cotransporter"/>
    <property type="match status" value="1"/>
</dbReference>
<keyword evidence="7" id="KW-0915">Sodium</keyword>
<evidence type="ECO:0000256" key="3">
    <source>
        <dbReference type="ARBA" id="ARBA00022448"/>
    </source>
</evidence>
<feature type="transmembrane region" description="Helical" evidence="12">
    <location>
        <begin position="191"/>
        <end position="209"/>
    </location>
</feature>
<comment type="subcellular location">
    <subcellularLocation>
        <location evidence="1">Cell membrane</location>
        <topology evidence="1">Multi-pass membrane protein</topology>
    </subcellularLocation>
</comment>
<dbReference type="AlphaFoldDB" id="A0A2T5FUN0"/>
<evidence type="ECO:0000256" key="6">
    <source>
        <dbReference type="ARBA" id="ARBA00022989"/>
    </source>
</evidence>
<dbReference type="CDD" id="cd11493">
    <property type="entry name" value="SLC5sbd_NIS-like_u1"/>
    <property type="match status" value="1"/>
</dbReference>
<feature type="transmembrane region" description="Helical" evidence="12">
    <location>
        <begin position="6"/>
        <end position="27"/>
    </location>
</feature>
<keyword evidence="6 12" id="KW-1133">Transmembrane helix</keyword>
<dbReference type="GO" id="GO:0006814">
    <property type="term" value="P:sodium ion transport"/>
    <property type="evidence" value="ECO:0007669"/>
    <property type="project" value="UniProtKB-KW"/>
</dbReference>
<dbReference type="OrthoDB" id="9789704at2"/>
<reference evidence="13 14" key="1">
    <citation type="submission" date="2017-09" db="EMBL/GenBank/DDBJ databases">
        <title>Sphingomonas panjinensis sp.nov., isolated from oil-contaminated soil.</title>
        <authorList>
            <person name="Wang L."/>
            <person name="Chen L."/>
        </authorList>
    </citation>
    <scope>NUCLEOTIDE SEQUENCE [LARGE SCALE GENOMIC DNA]</scope>
    <source>
        <strain evidence="13 14">FW-11</strain>
    </source>
</reference>
<protein>
    <submittedName>
        <fullName evidence="13">Sodium:solute symporter</fullName>
    </submittedName>
</protein>
<dbReference type="InterPro" id="IPR051163">
    <property type="entry name" value="Sodium:Solute_Symporter_SSF"/>
</dbReference>
<comment type="caution">
    <text evidence="13">The sequence shown here is derived from an EMBL/GenBank/DDBJ whole genome shotgun (WGS) entry which is preliminary data.</text>
</comment>
<feature type="transmembrane region" description="Helical" evidence="12">
    <location>
        <begin position="492"/>
        <end position="510"/>
    </location>
</feature>
<keyword evidence="9 12" id="KW-0472">Membrane</keyword>
<dbReference type="InterPro" id="IPR038377">
    <property type="entry name" value="Na/Glc_symporter_sf"/>
</dbReference>
<dbReference type="Proteomes" id="UP000244162">
    <property type="component" value="Unassembled WGS sequence"/>
</dbReference>
<accession>A0A2T5FUN0</accession>
<evidence type="ECO:0000256" key="11">
    <source>
        <dbReference type="RuleBase" id="RU362091"/>
    </source>
</evidence>
<keyword evidence="14" id="KW-1185">Reference proteome</keyword>
<feature type="transmembrane region" description="Helical" evidence="12">
    <location>
        <begin position="283"/>
        <end position="308"/>
    </location>
</feature>
<evidence type="ECO:0000256" key="1">
    <source>
        <dbReference type="ARBA" id="ARBA00004651"/>
    </source>
</evidence>
<dbReference type="GO" id="GO:0005886">
    <property type="term" value="C:plasma membrane"/>
    <property type="evidence" value="ECO:0007669"/>
    <property type="project" value="UniProtKB-SubCell"/>
</dbReference>
<dbReference type="PROSITE" id="PS50283">
    <property type="entry name" value="NA_SOLUT_SYMP_3"/>
    <property type="match status" value="1"/>
</dbReference>
<feature type="transmembrane region" description="Helical" evidence="12">
    <location>
        <begin position="349"/>
        <end position="378"/>
    </location>
</feature>
<proteinExistence type="inferred from homology"/>
<keyword evidence="10" id="KW-0739">Sodium transport</keyword>
<evidence type="ECO:0000256" key="8">
    <source>
        <dbReference type="ARBA" id="ARBA00023065"/>
    </source>
</evidence>
<evidence type="ECO:0000256" key="9">
    <source>
        <dbReference type="ARBA" id="ARBA00023136"/>
    </source>
</evidence>
<organism evidence="13 14">
    <name type="scientific">Sphingomonas oleivorans</name>
    <dbReference type="NCBI Taxonomy" id="1735121"/>
    <lineage>
        <taxon>Bacteria</taxon>
        <taxon>Pseudomonadati</taxon>
        <taxon>Pseudomonadota</taxon>
        <taxon>Alphaproteobacteria</taxon>
        <taxon>Sphingomonadales</taxon>
        <taxon>Sphingomonadaceae</taxon>
        <taxon>Sphingomonas</taxon>
    </lineage>
</organism>
<keyword evidence="8" id="KW-0406">Ion transport</keyword>